<dbReference type="Proteomes" id="UP001235664">
    <property type="component" value="Unassembled WGS sequence"/>
</dbReference>
<keyword evidence="2" id="KW-1185">Reference proteome</keyword>
<protein>
    <submittedName>
        <fullName evidence="1">Ribonuclease</fullName>
    </submittedName>
</protein>
<dbReference type="EMBL" id="JAVAIL010000001">
    <property type="protein sequence ID" value="MDP4539014.1"/>
    <property type="molecule type" value="Genomic_DNA"/>
</dbReference>
<evidence type="ECO:0000313" key="2">
    <source>
        <dbReference type="Proteomes" id="UP001235664"/>
    </source>
</evidence>
<gene>
    <name evidence="1" type="ORF">Q9K01_05175</name>
</gene>
<name>A0ABT9H6S3_9SPHN</name>
<comment type="caution">
    <text evidence="1">The sequence shown here is derived from an EMBL/GenBank/DDBJ whole genome shotgun (WGS) entry which is preliminary data.</text>
</comment>
<dbReference type="RefSeq" id="WP_305929114.1">
    <property type="nucleotide sequence ID" value="NZ_JAVAIL010000001.1"/>
</dbReference>
<proteinExistence type="predicted"/>
<evidence type="ECO:0000313" key="1">
    <source>
        <dbReference type="EMBL" id="MDP4539014.1"/>
    </source>
</evidence>
<organism evidence="1 2">
    <name type="scientific">Qipengyuania benthica</name>
    <dbReference type="NCBI Taxonomy" id="3067651"/>
    <lineage>
        <taxon>Bacteria</taxon>
        <taxon>Pseudomonadati</taxon>
        <taxon>Pseudomonadota</taxon>
        <taxon>Alphaproteobacteria</taxon>
        <taxon>Sphingomonadales</taxon>
        <taxon>Erythrobacteraceae</taxon>
        <taxon>Qipengyuania</taxon>
    </lineage>
</organism>
<accession>A0ABT9H6S3</accession>
<sequence length="327" mass="35664">MNWYVEQGIAEERGVRLERGRIVEARLHWPGALTAGQVEDAVLVSRARSSQRGTLRFASGEEALVDRLPASASEGAAIRARVTRAGTRERDRIKLAQATPSDDDLRPAPTLAEQLTLAGETAETVRRFPEDGHEDGWEDLWLEAWSGTVEFDGGELAFFDTSAMLLIDVDGPDDPRRLALAAAPALADAIGRFDLAGSLGVDFPTLAAKADRKAVDAALDSALAHWNHERTAMNGFGFVQLVARSERPSLLRRLHHDRTGAAARLLLRRAEFVEQPGRLLLTANPAVLARLRPEWQAELARRSGREVSVHGDPGLELETGFAQAVPL</sequence>
<reference evidence="1 2" key="1">
    <citation type="submission" date="2023-08" db="EMBL/GenBank/DDBJ databases">
        <title>genomic of DY56.</title>
        <authorList>
            <person name="Wang Y."/>
        </authorList>
    </citation>
    <scope>NUCLEOTIDE SEQUENCE [LARGE SCALE GENOMIC DNA]</scope>
    <source>
        <strain evidence="1 2">DY56-A-20</strain>
    </source>
</reference>